<gene>
    <name evidence="6" type="ORF">KUTeg_017064</name>
</gene>
<keyword evidence="3" id="KW-0342">GTP-binding</keyword>
<dbReference type="InterPro" id="IPR011629">
    <property type="entry name" value="CobW-like_C"/>
</dbReference>
<evidence type="ECO:0000256" key="2">
    <source>
        <dbReference type="ARBA" id="ARBA00022833"/>
    </source>
</evidence>
<dbReference type="EMBL" id="JARBDR010000813">
    <property type="protein sequence ID" value="KAJ8306519.1"/>
    <property type="molecule type" value="Genomic_DNA"/>
</dbReference>
<evidence type="ECO:0000259" key="5">
    <source>
        <dbReference type="SMART" id="SM00833"/>
    </source>
</evidence>
<dbReference type="SUPFAM" id="SSF90002">
    <property type="entry name" value="Hypothetical protein YjiA, C-terminal domain"/>
    <property type="match status" value="1"/>
</dbReference>
<organism evidence="6 7">
    <name type="scientific">Tegillarca granosa</name>
    <name type="common">Malaysian cockle</name>
    <name type="synonym">Anadara granosa</name>
    <dbReference type="NCBI Taxonomy" id="220873"/>
    <lineage>
        <taxon>Eukaryota</taxon>
        <taxon>Metazoa</taxon>
        <taxon>Spiralia</taxon>
        <taxon>Lophotrochozoa</taxon>
        <taxon>Mollusca</taxon>
        <taxon>Bivalvia</taxon>
        <taxon>Autobranchia</taxon>
        <taxon>Pteriomorphia</taxon>
        <taxon>Arcoida</taxon>
        <taxon>Arcoidea</taxon>
        <taxon>Arcidae</taxon>
        <taxon>Tegillarca</taxon>
    </lineage>
</organism>
<keyword evidence="7" id="KW-1185">Reference proteome</keyword>
<dbReference type="Gene3D" id="3.30.1220.10">
    <property type="entry name" value="CobW-like, C-terminal domain"/>
    <property type="match status" value="1"/>
</dbReference>
<keyword evidence="1" id="KW-0547">Nucleotide-binding</keyword>
<dbReference type="Pfam" id="PF07683">
    <property type="entry name" value="CobW_C"/>
    <property type="match status" value="1"/>
</dbReference>
<dbReference type="PANTHER" id="PTHR13748">
    <property type="entry name" value="COBW-RELATED"/>
    <property type="match status" value="1"/>
</dbReference>
<dbReference type="PANTHER" id="PTHR13748:SF31">
    <property type="entry name" value="ZINC-REGULATED GTPASE METALLOPROTEIN ACTIVATOR 1A-RELATED"/>
    <property type="match status" value="1"/>
</dbReference>
<proteinExistence type="predicted"/>
<sequence length="139" mass="16244">MIYFLFNFCFRIEDIFKNRGYKKEERHIIDKSVGTLTYEHTGNINKHDLDLALQTLLWEKNVKNSKGDTVDVLRLKGLISTDDSDKRLVVQAVHELYDSCYTSPWGKDEERINRIVLIGRNLERSVIETLFMKCIKGSS</sequence>
<evidence type="ECO:0000256" key="1">
    <source>
        <dbReference type="ARBA" id="ARBA00022741"/>
    </source>
</evidence>
<dbReference type="InterPro" id="IPR051316">
    <property type="entry name" value="Zinc-reg_GTPase_activator"/>
</dbReference>
<protein>
    <recommendedName>
        <fullName evidence="5">CobW C-terminal domain-containing protein</fullName>
    </recommendedName>
</protein>
<evidence type="ECO:0000256" key="4">
    <source>
        <dbReference type="ARBA" id="ARBA00023186"/>
    </source>
</evidence>
<evidence type="ECO:0000313" key="7">
    <source>
        <dbReference type="Proteomes" id="UP001217089"/>
    </source>
</evidence>
<feature type="domain" description="CobW C-terminal" evidence="5">
    <location>
        <begin position="33"/>
        <end position="135"/>
    </location>
</feature>
<comment type="caution">
    <text evidence="6">The sequence shown here is derived from an EMBL/GenBank/DDBJ whole genome shotgun (WGS) entry which is preliminary data.</text>
</comment>
<evidence type="ECO:0000256" key="3">
    <source>
        <dbReference type="ARBA" id="ARBA00023134"/>
    </source>
</evidence>
<evidence type="ECO:0000313" key="6">
    <source>
        <dbReference type="EMBL" id="KAJ8306519.1"/>
    </source>
</evidence>
<keyword evidence="2" id="KW-0862">Zinc</keyword>
<accession>A0ABQ9EMT4</accession>
<keyword evidence="4" id="KW-0143">Chaperone</keyword>
<dbReference type="SMART" id="SM00833">
    <property type="entry name" value="CobW_C"/>
    <property type="match status" value="1"/>
</dbReference>
<reference evidence="6 7" key="1">
    <citation type="submission" date="2022-12" db="EMBL/GenBank/DDBJ databases">
        <title>Chromosome-level genome of Tegillarca granosa.</title>
        <authorList>
            <person name="Kim J."/>
        </authorList>
    </citation>
    <scope>NUCLEOTIDE SEQUENCE [LARGE SCALE GENOMIC DNA]</scope>
    <source>
        <strain evidence="6">Teg-2019</strain>
        <tissue evidence="6">Adductor muscle</tissue>
    </source>
</reference>
<name>A0ABQ9EMT4_TEGGR</name>
<dbReference type="InterPro" id="IPR036627">
    <property type="entry name" value="CobW-likC_sf"/>
</dbReference>
<dbReference type="Proteomes" id="UP001217089">
    <property type="component" value="Unassembled WGS sequence"/>
</dbReference>